<organism evidence="4 5">
    <name type="scientific">Heterorhabditis bacteriophora</name>
    <name type="common">Entomopathogenic nematode worm</name>
    <dbReference type="NCBI Taxonomy" id="37862"/>
    <lineage>
        <taxon>Eukaryota</taxon>
        <taxon>Metazoa</taxon>
        <taxon>Ecdysozoa</taxon>
        <taxon>Nematoda</taxon>
        <taxon>Chromadorea</taxon>
        <taxon>Rhabditida</taxon>
        <taxon>Rhabditina</taxon>
        <taxon>Rhabditomorpha</taxon>
        <taxon>Strongyloidea</taxon>
        <taxon>Heterorhabditidae</taxon>
        <taxon>Heterorhabditis</taxon>
    </lineage>
</organism>
<dbReference type="Proteomes" id="UP000095283">
    <property type="component" value="Unplaced"/>
</dbReference>
<proteinExistence type="inferred from homology"/>
<keyword evidence="4" id="KW-1185">Reference proteome</keyword>
<protein>
    <submittedName>
        <fullName evidence="5">Uncharacterized protein</fullName>
    </submittedName>
</protein>
<name>A0A1I7X4H6_HETBA</name>
<dbReference type="WBParaSite" id="Hba_12446">
    <property type="protein sequence ID" value="Hba_12446"/>
    <property type="gene ID" value="Hba_12446"/>
</dbReference>
<evidence type="ECO:0000256" key="1">
    <source>
        <dbReference type="ARBA" id="ARBA00005537"/>
    </source>
</evidence>
<accession>A0A1I7X4H6</accession>
<comment type="similarity">
    <text evidence="1">Belongs to the SIKE family.</text>
</comment>
<evidence type="ECO:0000256" key="2">
    <source>
        <dbReference type="ARBA" id="ARBA00023054"/>
    </source>
</evidence>
<dbReference type="AlphaFoldDB" id="A0A1I7X4H6"/>
<reference evidence="5" key="1">
    <citation type="submission" date="2016-11" db="UniProtKB">
        <authorList>
            <consortium name="WormBaseParasite"/>
        </authorList>
    </citation>
    <scope>IDENTIFICATION</scope>
</reference>
<dbReference type="InterPro" id="IPR008555">
    <property type="entry name" value="SIKE"/>
</dbReference>
<sequence>MLRRAHAINEKVACMREYQNSIDAINALTINGERRMVLLDELQRENRQIMAYQEENRNLREAVDECIETLSIVMTRHRAVMAQLNRQSNLPSAEDVINVLPCLNTFNDRKDKLRWYEKLRPRVLSMIRLFYQFRNFATELSCHIKKGEDAACVDLEKIAQLAQENKVLREMLLTAEISNPGVNQRFVQAISSLRSRWKVRKDSETIRSNEETGVWGGKLCPEFKEKLVVDYVREEQREI</sequence>
<evidence type="ECO:0000313" key="5">
    <source>
        <dbReference type="WBParaSite" id="Hba_12446"/>
    </source>
</evidence>
<evidence type="ECO:0000256" key="3">
    <source>
        <dbReference type="SAM" id="Coils"/>
    </source>
</evidence>
<evidence type="ECO:0000313" key="4">
    <source>
        <dbReference type="Proteomes" id="UP000095283"/>
    </source>
</evidence>
<keyword evidence="2 3" id="KW-0175">Coiled coil</keyword>
<dbReference type="PANTHER" id="PTHR12186">
    <property type="entry name" value="SIKE FAMILY MEMBER"/>
    <property type="match status" value="1"/>
</dbReference>
<dbReference type="Pfam" id="PF05769">
    <property type="entry name" value="SIKE"/>
    <property type="match status" value="1"/>
</dbReference>
<feature type="coiled-coil region" evidence="3">
    <location>
        <begin position="35"/>
        <end position="69"/>
    </location>
</feature>
<dbReference type="PANTHER" id="PTHR12186:SF2">
    <property type="entry name" value="FGFR1 ONCOGENE PARTNER 2 HOMOLOG"/>
    <property type="match status" value="1"/>
</dbReference>